<evidence type="ECO:0000256" key="1">
    <source>
        <dbReference type="ARBA" id="ARBA00010233"/>
    </source>
</evidence>
<dbReference type="InterPro" id="IPR027461">
    <property type="entry name" value="Carboxypeptidase_A_C_sf"/>
</dbReference>
<dbReference type="Pfam" id="PF17676">
    <property type="entry name" value="Peptidase_S66C"/>
    <property type="match status" value="1"/>
</dbReference>
<evidence type="ECO:0000256" key="2">
    <source>
        <dbReference type="ARBA" id="ARBA00022801"/>
    </source>
</evidence>
<keyword evidence="6" id="KW-1185">Reference proteome</keyword>
<dbReference type="PANTHER" id="PTHR30237:SF5">
    <property type="entry name" value="CARBOXYPEPTIDASE VC_A0337-RELATED"/>
    <property type="match status" value="1"/>
</dbReference>
<dbReference type="EMBL" id="BHYL01000079">
    <property type="protein sequence ID" value="GCD19572.1"/>
    <property type="molecule type" value="Genomic_DNA"/>
</dbReference>
<comment type="similarity">
    <text evidence="1">Belongs to the peptidase S66 family.</text>
</comment>
<evidence type="ECO:0000313" key="5">
    <source>
        <dbReference type="EMBL" id="GCD19572.1"/>
    </source>
</evidence>
<proteinExistence type="inferred from homology"/>
<dbReference type="GO" id="GO:0004180">
    <property type="term" value="F:carboxypeptidase activity"/>
    <property type="evidence" value="ECO:0007669"/>
    <property type="project" value="UniProtKB-KW"/>
</dbReference>
<sequence length="364" mass="38392">MSDNHVGLAGGRAPRRAPGWETLPVIRYPRPLVDGDVVAVPAPSAGVEPSHAARLDAAVTSLRSRGWQVRVGELVRGEGIASGPAPARAAELTRFLVDPDVRAVVPPWGGEIAIDLLRLLDWDALGEDPTWCVGFSDISTLLLPLTLRTGVATLHGQNLMDTPYRVPSPLLPWTDVVTAPAGAALTQGAAEAYRGSGFDDYATHPEVDRFTLDTPGGWTRIDSEGDVDVRGRLVGGCLETVSHLAGTPYGDVARFAATHAPEGLVVYVESAESHAADTTRRLLGLRYAGWFDAATAVLVGRTRGADLPGWTQHDAVRHALGDLGIPVLVDVDCGHVPPHLSLVNGALAHVTHSATGSSITQHLV</sequence>
<dbReference type="InterPro" id="IPR029062">
    <property type="entry name" value="Class_I_gatase-like"/>
</dbReference>
<protein>
    <submittedName>
        <fullName evidence="5">LD-carboxypeptidase</fullName>
    </submittedName>
</protein>
<keyword evidence="2" id="KW-0378">Hydrolase</keyword>
<dbReference type="InterPro" id="IPR003507">
    <property type="entry name" value="S66_fam"/>
</dbReference>
<dbReference type="PANTHER" id="PTHR30237">
    <property type="entry name" value="MURAMOYLTETRAPEPTIDE CARBOXYPEPTIDASE"/>
    <property type="match status" value="1"/>
</dbReference>
<dbReference type="InterPro" id="IPR027478">
    <property type="entry name" value="LdcA_N"/>
</dbReference>
<keyword evidence="5" id="KW-0121">Carboxypeptidase</keyword>
<feature type="domain" description="LD-carboxypeptidase C-terminal" evidence="4">
    <location>
        <begin position="230"/>
        <end position="349"/>
    </location>
</feature>
<dbReference type="SUPFAM" id="SSF52317">
    <property type="entry name" value="Class I glutamine amidotransferase-like"/>
    <property type="match status" value="1"/>
</dbReference>
<dbReference type="InterPro" id="IPR040449">
    <property type="entry name" value="Peptidase_S66_N"/>
</dbReference>
<evidence type="ECO:0000259" key="4">
    <source>
        <dbReference type="Pfam" id="PF17676"/>
    </source>
</evidence>
<dbReference type="InterPro" id="IPR040921">
    <property type="entry name" value="Peptidase_S66C"/>
</dbReference>
<feature type="domain" description="LD-carboxypeptidase N-terminal" evidence="3">
    <location>
        <begin position="38"/>
        <end position="156"/>
    </location>
</feature>
<dbReference type="Pfam" id="PF02016">
    <property type="entry name" value="Peptidase_S66"/>
    <property type="match status" value="1"/>
</dbReference>
<evidence type="ECO:0000259" key="3">
    <source>
        <dbReference type="Pfam" id="PF02016"/>
    </source>
</evidence>
<keyword evidence="5" id="KW-0645">Protease</keyword>
<dbReference type="Gene3D" id="3.40.50.10740">
    <property type="entry name" value="Class I glutamine amidotransferase-like"/>
    <property type="match status" value="1"/>
</dbReference>
<dbReference type="Proteomes" id="UP000288246">
    <property type="component" value="Unassembled WGS sequence"/>
</dbReference>
<dbReference type="SUPFAM" id="SSF141986">
    <property type="entry name" value="LD-carboxypeptidase A C-terminal domain-like"/>
    <property type="match status" value="1"/>
</dbReference>
<dbReference type="PIRSF" id="PIRSF028757">
    <property type="entry name" value="LD-carboxypeptidase"/>
    <property type="match status" value="1"/>
</dbReference>
<comment type="caution">
    <text evidence="5">The sequence shown here is derived from an EMBL/GenBank/DDBJ whole genome shotgun (WGS) entry which is preliminary data.</text>
</comment>
<dbReference type="Gene3D" id="3.50.30.60">
    <property type="entry name" value="LD-carboxypeptidase A C-terminal domain-like"/>
    <property type="match status" value="1"/>
</dbReference>
<reference evidence="5 6" key="1">
    <citation type="submission" date="2018-11" db="EMBL/GenBank/DDBJ databases">
        <title>Draft genome sequence of Cellulomonas takizawaensis strain TKZ-21.</title>
        <authorList>
            <person name="Yamamura H."/>
            <person name="Hayashi T."/>
            <person name="Hamada M."/>
            <person name="Serisawa Y."/>
            <person name="Matsuyama K."/>
            <person name="Nakagawa Y."/>
            <person name="Otoguro M."/>
            <person name="Yanagida F."/>
            <person name="Hayakawa M."/>
        </authorList>
    </citation>
    <scope>NUCLEOTIDE SEQUENCE [LARGE SCALE GENOMIC DNA]</scope>
    <source>
        <strain evidence="5 6">TKZ-21</strain>
    </source>
</reference>
<accession>A0A401UY64</accession>
<name>A0A401UY64_9CELL</name>
<evidence type="ECO:0000313" key="6">
    <source>
        <dbReference type="Proteomes" id="UP000288246"/>
    </source>
</evidence>
<dbReference type="AlphaFoldDB" id="A0A401UY64"/>
<dbReference type="CDD" id="cd07062">
    <property type="entry name" value="Peptidase_S66_mccF_like"/>
    <property type="match status" value="1"/>
</dbReference>
<organism evidence="5 6">
    <name type="scientific">Cellulomonas algicola</name>
    <dbReference type="NCBI Taxonomy" id="2071633"/>
    <lineage>
        <taxon>Bacteria</taxon>
        <taxon>Bacillati</taxon>
        <taxon>Actinomycetota</taxon>
        <taxon>Actinomycetes</taxon>
        <taxon>Micrococcales</taxon>
        <taxon>Cellulomonadaceae</taxon>
        <taxon>Cellulomonas</taxon>
    </lineage>
</organism>
<gene>
    <name evidence="5" type="primary">mccF</name>
    <name evidence="5" type="ORF">CTKZ_11340</name>
</gene>